<dbReference type="InterPro" id="IPR036259">
    <property type="entry name" value="MFS_trans_sf"/>
</dbReference>
<feature type="transmembrane region" description="Helical" evidence="7">
    <location>
        <begin position="152"/>
        <end position="170"/>
    </location>
</feature>
<feature type="transmembrane region" description="Helical" evidence="7">
    <location>
        <begin position="402"/>
        <end position="422"/>
    </location>
</feature>
<evidence type="ECO:0000313" key="10">
    <source>
        <dbReference type="Proteomes" id="UP000297452"/>
    </source>
</evidence>
<evidence type="ECO:0000259" key="8">
    <source>
        <dbReference type="PROSITE" id="PS50850"/>
    </source>
</evidence>
<feature type="transmembrane region" description="Helical" evidence="7">
    <location>
        <begin position="123"/>
        <end position="140"/>
    </location>
</feature>
<dbReference type="OrthoDB" id="4078873at2759"/>
<feature type="transmembrane region" description="Helical" evidence="7">
    <location>
        <begin position="375"/>
        <end position="395"/>
    </location>
</feature>
<dbReference type="Pfam" id="PF07690">
    <property type="entry name" value="MFS_1"/>
    <property type="match status" value="1"/>
</dbReference>
<feature type="transmembrane region" description="Helical" evidence="7">
    <location>
        <begin position="462"/>
        <end position="489"/>
    </location>
</feature>
<keyword evidence="10" id="KW-1185">Reference proteome</keyword>
<dbReference type="PANTHER" id="PTHR23501:SF3">
    <property type="entry name" value="MAJOR FACILITATOR SUPERFAMILY (MFS) PROFILE DOMAIN-CONTAINING PROTEIN"/>
    <property type="match status" value="1"/>
</dbReference>
<keyword evidence="3" id="KW-0813">Transport</keyword>
<evidence type="ECO:0000256" key="7">
    <source>
        <dbReference type="SAM" id="Phobius"/>
    </source>
</evidence>
<accession>A0A4Z1HZA1</accession>
<evidence type="ECO:0000256" key="6">
    <source>
        <dbReference type="ARBA" id="ARBA00023136"/>
    </source>
</evidence>
<protein>
    <recommendedName>
        <fullName evidence="8">Major facilitator superfamily (MFS) profile domain-containing protein</fullName>
    </recommendedName>
</protein>
<evidence type="ECO:0000256" key="2">
    <source>
        <dbReference type="ARBA" id="ARBA00008335"/>
    </source>
</evidence>
<sequence length="577" mass="63061">MKSQNEACTQVDLERLEIGQNTIDVNSYEEHVDTTLQQGVQEIEAVTMTWSRTWLVVAYIFIWITYFVQGLVSGVSGSLLPYITSDFALHSLTPTTSILSAVIGGVTNLSIAKVLDIFGRPQGYILCAILSTVGLAMSASCNSVEAYAASQVFYTVGINGIGYSLSVFVADTSSLRHRGLMQAFVSSPNLITCWLSGPILTDFLNGPGWRWAYGSFAILVPLVTFPLSGLFIWQFLKAKKLDLIQKNDSGRTNWQSATYYCREFDAIGLILVSAGVAFFLLPFNLYTIEAKGWGSSLIICFLFFGVVLIVAFAIWEKFFATISFIPWSLLKDRTVFGACLLSFTLFISYTCWASYFTSFLQVVNNLSVTEASYVMQTYTVGGVLLALATGGVICITGRYKPIALYFVVPLTILGMSLLIYFRQPDQKVGYIVMCMIFISFAEGVLVICAEIAIMAAAAEQQYFAVSLAVLGLFGNIGSAIGLTISAAIWQGILPNKLSANLPDIDQADLLLLYESLPTQLSFPPGTTERLAIQHAYSDAQRGLLIAGTVVWVVGLAAVLLWRDIKVIGIRQTKGQVA</sequence>
<comment type="caution">
    <text evidence="9">The sequence shown here is derived from an EMBL/GenBank/DDBJ whole genome shotgun (WGS) entry which is preliminary data.</text>
</comment>
<feature type="domain" description="Major facilitator superfamily (MFS) profile" evidence="8">
    <location>
        <begin position="58"/>
        <end position="565"/>
    </location>
</feature>
<evidence type="ECO:0000256" key="4">
    <source>
        <dbReference type="ARBA" id="ARBA00022692"/>
    </source>
</evidence>
<dbReference type="PANTHER" id="PTHR23501">
    <property type="entry name" value="MAJOR FACILITATOR SUPERFAMILY"/>
    <property type="match status" value="1"/>
</dbReference>
<feature type="transmembrane region" description="Helical" evidence="7">
    <location>
        <begin position="53"/>
        <end position="72"/>
    </location>
</feature>
<dbReference type="GO" id="GO:0022857">
    <property type="term" value="F:transmembrane transporter activity"/>
    <property type="evidence" value="ECO:0007669"/>
    <property type="project" value="InterPro"/>
</dbReference>
<comment type="similarity">
    <text evidence="2">Belongs to the major facilitator superfamily.</text>
</comment>
<dbReference type="Gene3D" id="1.20.1250.20">
    <property type="entry name" value="MFS general substrate transporter like domains"/>
    <property type="match status" value="2"/>
</dbReference>
<reference evidence="9 10" key="1">
    <citation type="submission" date="2017-12" db="EMBL/GenBank/DDBJ databases">
        <title>Comparative genomics of Botrytis spp.</title>
        <authorList>
            <person name="Valero-Jimenez C.A."/>
            <person name="Tapia P."/>
            <person name="Veloso J."/>
            <person name="Silva-Moreno E."/>
            <person name="Staats M."/>
            <person name="Valdes J.H."/>
            <person name="Van Kan J.A.L."/>
        </authorList>
    </citation>
    <scope>NUCLEOTIDE SEQUENCE [LARGE SCALE GENOMIC DNA]</scope>
    <source>
        <strain evidence="9 10">MUCL2120</strain>
    </source>
</reference>
<evidence type="ECO:0000256" key="5">
    <source>
        <dbReference type="ARBA" id="ARBA00022989"/>
    </source>
</evidence>
<dbReference type="SUPFAM" id="SSF103473">
    <property type="entry name" value="MFS general substrate transporter"/>
    <property type="match status" value="2"/>
</dbReference>
<dbReference type="Proteomes" id="UP000297452">
    <property type="component" value="Unassembled WGS sequence"/>
</dbReference>
<feature type="transmembrane region" description="Helical" evidence="7">
    <location>
        <begin position="335"/>
        <end position="355"/>
    </location>
</feature>
<dbReference type="EMBL" id="PQXJ01000408">
    <property type="protein sequence ID" value="TGO50027.1"/>
    <property type="molecule type" value="Genomic_DNA"/>
</dbReference>
<keyword evidence="6 7" id="KW-0472">Membrane</keyword>
<comment type="subcellular location">
    <subcellularLocation>
        <location evidence="1">Membrane</location>
        <topology evidence="1">Multi-pass membrane protein</topology>
    </subcellularLocation>
</comment>
<dbReference type="PROSITE" id="PS50850">
    <property type="entry name" value="MFS"/>
    <property type="match status" value="1"/>
</dbReference>
<gene>
    <name evidence="9" type="ORF">BOTNAR_0408g00030</name>
</gene>
<feature type="transmembrane region" description="Helical" evidence="7">
    <location>
        <begin position="266"/>
        <end position="286"/>
    </location>
</feature>
<feature type="transmembrane region" description="Helical" evidence="7">
    <location>
        <begin position="212"/>
        <end position="236"/>
    </location>
</feature>
<feature type="transmembrane region" description="Helical" evidence="7">
    <location>
        <begin position="543"/>
        <end position="561"/>
    </location>
</feature>
<feature type="transmembrane region" description="Helical" evidence="7">
    <location>
        <begin position="92"/>
        <end position="111"/>
    </location>
</feature>
<feature type="transmembrane region" description="Helical" evidence="7">
    <location>
        <begin position="182"/>
        <end position="200"/>
    </location>
</feature>
<feature type="transmembrane region" description="Helical" evidence="7">
    <location>
        <begin position="292"/>
        <end position="315"/>
    </location>
</feature>
<dbReference type="FunFam" id="1.20.1250.20:FF:000284">
    <property type="entry name" value="Siderophore iron transporter mirB"/>
    <property type="match status" value="1"/>
</dbReference>
<feature type="transmembrane region" description="Helical" evidence="7">
    <location>
        <begin position="428"/>
        <end position="455"/>
    </location>
</feature>
<name>A0A4Z1HZA1_9HELO</name>
<dbReference type="AlphaFoldDB" id="A0A4Z1HZA1"/>
<evidence type="ECO:0000313" key="9">
    <source>
        <dbReference type="EMBL" id="TGO50027.1"/>
    </source>
</evidence>
<evidence type="ECO:0000256" key="3">
    <source>
        <dbReference type="ARBA" id="ARBA00022448"/>
    </source>
</evidence>
<evidence type="ECO:0000256" key="1">
    <source>
        <dbReference type="ARBA" id="ARBA00004141"/>
    </source>
</evidence>
<dbReference type="InterPro" id="IPR020846">
    <property type="entry name" value="MFS_dom"/>
</dbReference>
<keyword evidence="5 7" id="KW-1133">Transmembrane helix</keyword>
<keyword evidence="4 7" id="KW-0812">Transmembrane</keyword>
<dbReference type="InterPro" id="IPR011701">
    <property type="entry name" value="MFS"/>
</dbReference>
<dbReference type="GO" id="GO:0005886">
    <property type="term" value="C:plasma membrane"/>
    <property type="evidence" value="ECO:0007669"/>
    <property type="project" value="TreeGrafter"/>
</dbReference>
<proteinExistence type="inferred from homology"/>
<organism evidence="9 10">
    <name type="scientific">Botryotinia narcissicola</name>
    <dbReference type="NCBI Taxonomy" id="278944"/>
    <lineage>
        <taxon>Eukaryota</taxon>
        <taxon>Fungi</taxon>
        <taxon>Dikarya</taxon>
        <taxon>Ascomycota</taxon>
        <taxon>Pezizomycotina</taxon>
        <taxon>Leotiomycetes</taxon>
        <taxon>Helotiales</taxon>
        <taxon>Sclerotiniaceae</taxon>
        <taxon>Botryotinia</taxon>
    </lineage>
</organism>